<keyword evidence="2" id="KW-0680">Restriction system</keyword>
<sequence length="488" mass="56354">MVKKKKTVEELLNEALVPVEEQPYEVPENWVWASLKSINSSKKRGFQPKDSLDETFELYSVPSYPTGIPEKVMGHEIGSSKQFVNEDNVLLCKINPRINRVWKVSKSQQNYRQIASTEWIVVENLKLNADYILYFLKVPFFRKLLTSNVTGVGGSLTRARPKEVENYPIPIPPLNEQKRIADKVERLLSKVDEAKKLIEEAKESFELRRAAILDKAFRGELTREWRRKNSNSIEGNYYINKDDVITNEDEEYSDILYALPNSWNWFKLKDFENDEQLVLTGPFGTSLGKKDFVNSGVPVLTIGCLTENGLSLEKANYVTEVKAKELSKYQLRKGDILFSRMATVGRASIVESDHINSIFNYHIMRVRLPQELNISYFLYVVKGSISTKRYLKKVNHGATRDGINTNELLNLPIPYPSFKEQEVIVEKINDFYKRENIVMEYVENCEKKLLLLKQSILSKAFKGELGTNEPFEENAIELLKEVLQEQSR</sequence>
<keyword evidence="7" id="KW-1185">Reference proteome</keyword>
<dbReference type="Gene3D" id="3.90.220.20">
    <property type="entry name" value="DNA methylase specificity domains"/>
    <property type="match status" value="2"/>
</dbReference>
<keyword evidence="6" id="KW-0255">Endonuclease</keyword>
<keyword evidence="6" id="KW-0378">Hydrolase</keyword>
<dbReference type="Pfam" id="PF01420">
    <property type="entry name" value="Methylase_S"/>
    <property type="match status" value="2"/>
</dbReference>
<dbReference type="InterPro" id="IPR051212">
    <property type="entry name" value="Type-I_RE_S_subunit"/>
</dbReference>
<keyword evidence="6" id="KW-0540">Nuclease</keyword>
<dbReference type="PANTHER" id="PTHR43140">
    <property type="entry name" value="TYPE-1 RESTRICTION ENZYME ECOKI SPECIFICITY PROTEIN"/>
    <property type="match status" value="1"/>
</dbReference>
<evidence type="ECO:0000313" key="7">
    <source>
        <dbReference type="Proteomes" id="UP001589838"/>
    </source>
</evidence>
<name>A0ABV6KLH1_9BACI</name>
<dbReference type="PANTHER" id="PTHR43140:SF1">
    <property type="entry name" value="TYPE I RESTRICTION ENZYME ECOKI SPECIFICITY SUBUNIT"/>
    <property type="match status" value="1"/>
</dbReference>
<comment type="caution">
    <text evidence="6">The sequence shown here is derived from an EMBL/GenBank/DDBJ whole genome shotgun (WGS) entry which is preliminary data.</text>
</comment>
<dbReference type="EMBL" id="JBHLUX010000088">
    <property type="protein sequence ID" value="MFC0472843.1"/>
    <property type="molecule type" value="Genomic_DNA"/>
</dbReference>
<evidence type="ECO:0000256" key="3">
    <source>
        <dbReference type="ARBA" id="ARBA00023125"/>
    </source>
</evidence>
<evidence type="ECO:0000256" key="4">
    <source>
        <dbReference type="ARBA" id="ARBA00038652"/>
    </source>
</evidence>
<feature type="domain" description="Type I restriction modification DNA specificity" evidence="5">
    <location>
        <begin position="287"/>
        <end position="433"/>
    </location>
</feature>
<gene>
    <name evidence="6" type="ORF">ACFFHM_20730</name>
</gene>
<evidence type="ECO:0000256" key="1">
    <source>
        <dbReference type="ARBA" id="ARBA00010923"/>
    </source>
</evidence>
<organism evidence="6 7">
    <name type="scientific">Halalkalibacter kiskunsagensis</name>
    <dbReference type="NCBI Taxonomy" id="1548599"/>
    <lineage>
        <taxon>Bacteria</taxon>
        <taxon>Bacillati</taxon>
        <taxon>Bacillota</taxon>
        <taxon>Bacilli</taxon>
        <taxon>Bacillales</taxon>
        <taxon>Bacillaceae</taxon>
        <taxon>Halalkalibacter</taxon>
    </lineage>
</organism>
<dbReference type="Proteomes" id="UP001589838">
    <property type="component" value="Unassembled WGS sequence"/>
</dbReference>
<dbReference type="InterPro" id="IPR000055">
    <property type="entry name" value="Restrct_endonuc_typeI_TRD"/>
</dbReference>
<comment type="similarity">
    <text evidence="1">Belongs to the type-I restriction system S methylase family.</text>
</comment>
<reference evidence="6 7" key="1">
    <citation type="submission" date="2024-09" db="EMBL/GenBank/DDBJ databases">
        <authorList>
            <person name="Sun Q."/>
            <person name="Mori K."/>
        </authorList>
    </citation>
    <scope>NUCLEOTIDE SEQUENCE [LARGE SCALE GENOMIC DNA]</scope>
    <source>
        <strain evidence="6 7">NCAIM B.02610</strain>
    </source>
</reference>
<proteinExistence type="inferred from homology"/>
<evidence type="ECO:0000256" key="2">
    <source>
        <dbReference type="ARBA" id="ARBA00022747"/>
    </source>
</evidence>
<evidence type="ECO:0000259" key="5">
    <source>
        <dbReference type="Pfam" id="PF01420"/>
    </source>
</evidence>
<dbReference type="InterPro" id="IPR044946">
    <property type="entry name" value="Restrct_endonuc_typeI_TRD_sf"/>
</dbReference>
<evidence type="ECO:0000313" key="6">
    <source>
        <dbReference type="EMBL" id="MFC0472843.1"/>
    </source>
</evidence>
<dbReference type="GO" id="GO:0016787">
    <property type="term" value="F:hydrolase activity"/>
    <property type="evidence" value="ECO:0007669"/>
    <property type="project" value="UniProtKB-KW"/>
</dbReference>
<accession>A0ABV6KLH1</accession>
<comment type="subunit">
    <text evidence="4">The methyltransferase is composed of M and S polypeptides.</text>
</comment>
<keyword evidence="3" id="KW-0238">DNA-binding</keyword>
<protein>
    <submittedName>
        <fullName evidence="6">Restriction endonuclease subunit S</fullName>
        <ecNumber evidence="6">3.1.21.-</ecNumber>
    </submittedName>
</protein>
<dbReference type="RefSeq" id="WP_335962648.1">
    <property type="nucleotide sequence ID" value="NZ_JAXBLX010000032.1"/>
</dbReference>
<dbReference type="EC" id="3.1.21.-" evidence="6"/>
<dbReference type="GO" id="GO:0004519">
    <property type="term" value="F:endonuclease activity"/>
    <property type="evidence" value="ECO:0007669"/>
    <property type="project" value="UniProtKB-KW"/>
</dbReference>
<dbReference type="SUPFAM" id="SSF116734">
    <property type="entry name" value="DNA methylase specificity domain"/>
    <property type="match status" value="2"/>
</dbReference>
<feature type="domain" description="Type I restriction modification DNA specificity" evidence="5">
    <location>
        <begin position="27"/>
        <end position="202"/>
    </location>
</feature>